<feature type="compositionally biased region" description="Polar residues" evidence="2">
    <location>
        <begin position="150"/>
        <end position="160"/>
    </location>
</feature>
<keyword evidence="1" id="KW-0469">Meiosis</keyword>
<dbReference type="CDD" id="cd16747">
    <property type="entry name" value="RING-HC_RNF212B"/>
    <property type="match status" value="1"/>
</dbReference>
<dbReference type="GO" id="GO:0019789">
    <property type="term" value="F:SUMO transferase activity"/>
    <property type="evidence" value="ECO:0007669"/>
    <property type="project" value="InterPro"/>
</dbReference>
<dbReference type="GO" id="GO:0007131">
    <property type="term" value="P:reciprocal meiotic recombination"/>
    <property type="evidence" value="ECO:0007669"/>
    <property type="project" value="InterPro"/>
</dbReference>
<evidence type="ECO:0000313" key="3">
    <source>
        <dbReference type="Proteomes" id="UP000694890"/>
    </source>
</evidence>
<evidence type="ECO:0000256" key="2">
    <source>
        <dbReference type="SAM" id="MobiDB-lite"/>
    </source>
</evidence>
<dbReference type="GO" id="GO:0016925">
    <property type="term" value="P:protein sumoylation"/>
    <property type="evidence" value="ECO:0007669"/>
    <property type="project" value="TreeGrafter"/>
</dbReference>
<protein>
    <submittedName>
        <fullName evidence="4">RING finger protein 212B</fullName>
    </submittedName>
</protein>
<dbReference type="PANTHER" id="PTHR22663:SF29">
    <property type="entry name" value="RING FINGER PROTEIN 212B"/>
    <property type="match status" value="1"/>
</dbReference>
<dbReference type="RefSeq" id="XP_018533045.1">
    <property type="nucleotide sequence ID" value="XM_018677529.2"/>
</dbReference>
<dbReference type="KEGG" id="lcf:108883938"/>
<dbReference type="PANTHER" id="PTHR22663">
    <property type="entry name" value="RING FINGER PROTEIN NARYA-RELATED"/>
    <property type="match status" value="1"/>
</dbReference>
<dbReference type="GO" id="GO:0000795">
    <property type="term" value="C:synaptonemal complex"/>
    <property type="evidence" value="ECO:0007669"/>
    <property type="project" value="InterPro"/>
</dbReference>
<dbReference type="Proteomes" id="UP000694890">
    <property type="component" value="Linkage group LG4"/>
</dbReference>
<organism evidence="3 4">
    <name type="scientific">Lates calcarifer</name>
    <name type="common">Barramundi</name>
    <name type="synonym">Holocentrus calcarifer</name>
    <dbReference type="NCBI Taxonomy" id="8187"/>
    <lineage>
        <taxon>Eukaryota</taxon>
        <taxon>Metazoa</taxon>
        <taxon>Chordata</taxon>
        <taxon>Craniata</taxon>
        <taxon>Vertebrata</taxon>
        <taxon>Euteleostomi</taxon>
        <taxon>Actinopterygii</taxon>
        <taxon>Neopterygii</taxon>
        <taxon>Teleostei</taxon>
        <taxon>Neoteleostei</taxon>
        <taxon>Acanthomorphata</taxon>
        <taxon>Carangaria</taxon>
        <taxon>Carangaria incertae sedis</taxon>
        <taxon>Centropomidae</taxon>
        <taxon>Lates</taxon>
    </lineage>
</organism>
<reference evidence="4" key="1">
    <citation type="submission" date="2025-08" db="UniProtKB">
        <authorList>
            <consortium name="RefSeq"/>
        </authorList>
    </citation>
    <scope>IDENTIFICATION</scope>
    <source>
        <tissue evidence="4">Brain</tissue>
    </source>
</reference>
<sequence>MDWFHCNQCFTRRGSTFAVSSCGHICCEACIKSKQCSVCGASCSYLPISDEMKPQEKVFFKDPVKLIQSRLEHISQITLFQRTQMERVTAHFKHKSVELERRLKEVTEQGYRQLSELKRENAGLKKQLSELKRETAELKKPLSQRRVSPGQFQTDGTQRMSLPVAVTSPVTPHSRTIRHLGSAESQGWARDRGPSLSSLTTPGSSASISSHSSLHEHVHRTPTSFSTPTRSHHQTPVFHFQFMSGLSIQSPRR</sequence>
<dbReference type="InterPro" id="IPR042123">
    <property type="entry name" value="Zip3/RNF212-like"/>
</dbReference>
<evidence type="ECO:0000313" key="4">
    <source>
        <dbReference type="RefSeq" id="XP_018533045.1"/>
    </source>
</evidence>
<name>A0AAJ7LVB1_LATCA</name>
<accession>A0AAJ7LVB1</accession>
<dbReference type="GO" id="GO:0007129">
    <property type="term" value="P:homologous chromosome pairing at meiosis"/>
    <property type="evidence" value="ECO:0007669"/>
    <property type="project" value="TreeGrafter"/>
</dbReference>
<dbReference type="AlphaFoldDB" id="A0AAJ7LVB1"/>
<proteinExistence type="predicted"/>
<dbReference type="GeneID" id="108883938"/>
<feature type="region of interest" description="Disordered" evidence="2">
    <location>
        <begin position="136"/>
        <end position="232"/>
    </location>
</feature>
<feature type="compositionally biased region" description="Low complexity" evidence="2">
    <location>
        <begin position="194"/>
        <end position="212"/>
    </location>
</feature>
<evidence type="ECO:0000256" key="1">
    <source>
        <dbReference type="ARBA" id="ARBA00023254"/>
    </source>
</evidence>
<gene>
    <name evidence="4" type="primary">LOC108883938</name>
</gene>